<name>A0A2R7Y685_9CREN</name>
<sequence>MGYVVFVDSGLRNGLVDVLREVCRYSGLLCYEPMDSEEVLGSLVWVESLTYVNSLNECFNSLECLEGLGRSFAESLKRALKNEYVITVDLSKVREVSEELKNLKT</sequence>
<proteinExistence type="predicted"/>
<evidence type="ECO:0000313" key="2">
    <source>
        <dbReference type="Proteomes" id="UP000244093"/>
    </source>
</evidence>
<protein>
    <submittedName>
        <fullName evidence="1">Uncharacterized protein</fullName>
    </submittedName>
</protein>
<reference evidence="1 2" key="1">
    <citation type="journal article" date="2018" name="Syst. Appl. Microbiol.">
        <title>A new symbiotic nanoarchaeote (Candidatus Nanoclepta minutus) and its host (Zestosphaera tikiterensis gen. nov., sp. nov.) from a New Zealand hot spring.</title>
        <authorList>
            <person name="St John E."/>
            <person name="Liu Y."/>
            <person name="Podar M."/>
            <person name="Stott M.B."/>
            <person name="Meneghin J."/>
            <person name="Chen Z."/>
            <person name="Lagutin K."/>
            <person name="Mitchell K."/>
            <person name="Reysenbach A.L."/>
        </authorList>
    </citation>
    <scope>NUCLEOTIDE SEQUENCE [LARGE SCALE GENOMIC DNA]</scope>
    <source>
        <strain evidence="1">NZ3</strain>
    </source>
</reference>
<dbReference type="Proteomes" id="UP000244093">
    <property type="component" value="Unassembled WGS sequence"/>
</dbReference>
<accession>A0A2R7Y685</accession>
<dbReference type="EMBL" id="NBVN01000004">
    <property type="protein sequence ID" value="PUA32392.1"/>
    <property type="molecule type" value="Genomic_DNA"/>
</dbReference>
<gene>
    <name evidence="1" type="ORF">B7O98_06980</name>
</gene>
<evidence type="ECO:0000313" key="1">
    <source>
        <dbReference type="EMBL" id="PUA32392.1"/>
    </source>
</evidence>
<organism evidence="1 2">
    <name type="scientific">Zestosphaera tikiterensis</name>
    <dbReference type="NCBI Taxonomy" id="1973259"/>
    <lineage>
        <taxon>Archaea</taxon>
        <taxon>Thermoproteota</taxon>
        <taxon>Thermoprotei</taxon>
        <taxon>Desulfurococcales</taxon>
        <taxon>Desulfurococcaceae</taxon>
        <taxon>Zestosphaera</taxon>
    </lineage>
</organism>
<comment type="caution">
    <text evidence="1">The sequence shown here is derived from an EMBL/GenBank/DDBJ whole genome shotgun (WGS) entry which is preliminary data.</text>
</comment>
<dbReference type="AlphaFoldDB" id="A0A2R7Y685"/>